<dbReference type="SMART" id="SM00834">
    <property type="entry name" value="CxxC_CXXC_SSSS"/>
    <property type="match status" value="1"/>
</dbReference>
<protein>
    <submittedName>
        <fullName evidence="3">Zinc ribbon domain-containing protein</fullName>
    </submittedName>
</protein>
<keyword evidence="4" id="KW-1185">Reference proteome</keyword>
<accession>A0ABX8RXW1</accession>
<dbReference type="Proteomes" id="UP000694257">
    <property type="component" value="Chromosome"/>
</dbReference>
<feature type="compositionally biased region" description="Basic and acidic residues" evidence="1">
    <location>
        <begin position="110"/>
        <end position="119"/>
    </location>
</feature>
<feature type="region of interest" description="Disordered" evidence="1">
    <location>
        <begin position="40"/>
        <end position="65"/>
    </location>
</feature>
<feature type="region of interest" description="Disordered" evidence="1">
    <location>
        <begin position="88"/>
        <end position="119"/>
    </location>
</feature>
<feature type="domain" description="Putative regulatory protein FmdB zinc ribbon" evidence="2">
    <location>
        <begin position="1"/>
        <end position="38"/>
    </location>
</feature>
<evidence type="ECO:0000259" key="2">
    <source>
        <dbReference type="SMART" id="SM00834"/>
    </source>
</evidence>
<sequence>MILYEYKCRRGHRFEHLAPPDTEMICSACGTPAHRLPGGGLVGHADPGPDRARAPASWRATGNGDRDTIRHWHQVMTRRQRLETQYPELAGDRRPVLAHEGPFAAQPLRMGDRAVPRDS</sequence>
<dbReference type="InterPro" id="IPR013429">
    <property type="entry name" value="Regulatory_FmdB_Zinc_ribbon"/>
</dbReference>
<reference evidence="3 4" key="1">
    <citation type="submission" date="2021-07" db="EMBL/GenBank/DDBJ databases">
        <title>Whole Genome Sequence of Nocardia Iowensis.</title>
        <authorList>
            <person name="Lamm A."/>
            <person name="Collins-Fairclough A.M."/>
            <person name="Bunk B."/>
            <person name="Sproer C."/>
        </authorList>
    </citation>
    <scope>NUCLEOTIDE SEQUENCE [LARGE SCALE GENOMIC DNA]</scope>
    <source>
        <strain evidence="3 4">NRRL 5646</strain>
    </source>
</reference>
<name>A0ABX8RXW1_NOCIO</name>
<evidence type="ECO:0000256" key="1">
    <source>
        <dbReference type="SAM" id="MobiDB-lite"/>
    </source>
</evidence>
<dbReference type="RefSeq" id="WP_218477071.1">
    <property type="nucleotide sequence ID" value="NZ_BAABJN010000015.1"/>
</dbReference>
<organism evidence="3 4">
    <name type="scientific">Nocardia iowensis</name>
    <dbReference type="NCBI Taxonomy" id="204891"/>
    <lineage>
        <taxon>Bacteria</taxon>
        <taxon>Bacillati</taxon>
        <taxon>Actinomycetota</taxon>
        <taxon>Actinomycetes</taxon>
        <taxon>Mycobacteriales</taxon>
        <taxon>Nocardiaceae</taxon>
        <taxon>Nocardia</taxon>
    </lineage>
</organism>
<evidence type="ECO:0000313" key="4">
    <source>
        <dbReference type="Proteomes" id="UP000694257"/>
    </source>
</evidence>
<evidence type="ECO:0000313" key="3">
    <source>
        <dbReference type="EMBL" id="QXN94503.1"/>
    </source>
</evidence>
<gene>
    <name evidence="3" type="ORF">KV110_16490</name>
</gene>
<proteinExistence type="predicted"/>
<dbReference type="EMBL" id="CP078145">
    <property type="protein sequence ID" value="QXN94503.1"/>
    <property type="molecule type" value="Genomic_DNA"/>
</dbReference>